<evidence type="ECO:0008006" key="3">
    <source>
        <dbReference type="Google" id="ProtNLM"/>
    </source>
</evidence>
<gene>
    <name evidence="1" type="ORF">ACFSUN_07780</name>
</gene>
<evidence type="ECO:0000313" key="2">
    <source>
        <dbReference type="Proteomes" id="UP001597451"/>
    </source>
</evidence>
<accession>A0ABW5PZW9</accession>
<proteinExistence type="predicted"/>
<reference evidence="2" key="1">
    <citation type="journal article" date="2019" name="Int. J. Syst. Evol. Microbiol.">
        <title>The Global Catalogue of Microorganisms (GCM) 10K type strain sequencing project: providing services to taxonomists for standard genome sequencing and annotation.</title>
        <authorList>
            <consortium name="The Broad Institute Genomics Platform"/>
            <consortium name="The Broad Institute Genome Sequencing Center for Infectious Disease"/>
            <person name="Wu L."/>
            <person name="Ma J."/>
        </authorList>
    </citation>
    <scope>NUCLEOTIDE SEQUENCE [LARGE SCALE GENOMIC DNA]</scope>
    <source>
        <strain evidence="2">TISTR 1858</strain>
    </source>
</reference>
<name>A0ABW5PZW9_9BACI</name>
<keyword evidence="2" id="KW-1185">Reference proteome</keyword>
<dbReference type="RefSeq" id="WP_379561420.1">
    <property type="nucleotide sequence ID" value="NZ_JBHUMX010000019.1"/>
</dbReference>
<dbReference type="Proteomes" id="UP001597451">
    <property type="component" value="Unassembled WGS sequence"/>
</dbReference>
<organism evidence="1 2">
    <name type="scientific">Oceanobacillus kapialis</name>
    <dbReference type="NCBI Taxonomy" id="481353"/>
    <lineage>
        <taxon>Bacteria</taxon>
        <taxon>Bacillati</taxon>
        <taxon>Bacillota</taxon>
        <taxon>Bacilli</taxon>
        <taxon>Bacillales</taxon>
        <taxon>Bacillaceae</taxon>
        <taxon>Oceanobacillus</taxon>
    </lineage>
</organism>
<dbReference type="EMBL" id="JBHUMX010000019">
    <property type="protein sequence ID" value="MFD2628685.1"/>
    <property type="molecule type" value="Genomic_DNA"/>
</dbReference>
<evidence type="ECO:0000313" key="1">
    <source>
        <dbReference type="EMBL" id="MFD2628685.1"/>
    </source>
</evidence>
<protein>
    <recommendedName>
        <fullName evidence="3">Translation initiation factor 2</fullName>
    </recommendedName>
</protein>
<sequence length="87" mass="9789">MKEKHHINIRKIETNQEIQLATSLKVAWVAGLFSTIGDALGSYAAALAIEEAVEDGAAQLEKERQLERRLINLEKQLDTIQEMLESK</sequence>
<comment type="caution">
    <text evidence="1">The sequence shown here is derived from an EMBL/GenBank/DDBJ whole genome shotgun (WGS) entry which is preliminary data.</text>
</comment>